<dbReference type="EMBL" id="JAZHRV010000001">
    <property type="protein sequence ID" value="MEH2558090.1"/>
    <property type="molecule type" value="Genomic_DNA"/>
</dbReference>
<evidence type="ECO:0008006" key="4">
    <source>
        <dbReference type="Google" id="ProtNLM"/>
    </source>
</evidence>
<dbReference type="RefSeq" id="WP_334484925.1">
    <property type="nucleotide sequence ID" value="NZ_JAZHRV010000001.1"/>
</dbReference>
<dbReference type="Proteomes" id="UP001364224">
    <property type="component" value="Unassembled WGS sequence"/>
</dbReference>
<accession>A0ABU8BHR8</accession>
<sequence length="173" mass="18369">MNRFAWIAAALAATAFLAALAFTGGRGGPGLAPFRPAGLLTIPAEQVREVEVTSGDRRWYFVRGESGWRAERGTVTAGFEARLEGAVTLLRNSGPERILTDAELAGVDVAQFGLDPPRSRVILRGSGADSFAISFGAANLLGLSRYARLDDKREIALLPGFVPEAWEQLGGAP</sequence>
<keyword evidence="3" id="KW-1185">Reference proteome</keyword>
<feature type="signal peptide" evidence="1">
    <location>
        <begin position="1"/>
        <end position="21"/>
    </location>
</feature>
<name>A0ABU8BHR8_9BRAD</name>
<feature type="chain" id="PRO_5047260215" description="DUF4340 domain-containing protein" evidence="1">
    <location>
        <begin position="22"/>
        <end position="173"/>
    </location>
</feature>
<evidence type="ECO:0000256" key="1">
    <source>
        <dbReference type="SAM" id="SignalP"/>
    </source>
</evidence>
<evidence type="ECO:0000313" key="2">
    <source>
        <dbReference type="EMBL" id="MEH2558090.1"/>
    </source>
</evidence>
<proteinExistence type="predicted"/>
<organism evidence="2 3">
    <name type="scientific">Bradyrhizobium algeriense</name>
    <dbReference type="NCBI Taxonomy" id="634784"/>
    <lineage>
        <taxon>Bacteria</taxon>
        <taxon>Pseudomonadati</taxon>
        <taxon>Pseudomonadota</taxon>
        <taxon>Alphaproteobacteria</taxon>
        <taxon>Hyphomicrobiales</taxon>
        <taxon>Nitrobacteraceae</taxon>
        <taxon>Bradyrhizobium</taxon>
    </lineage>
</organism>
<comment type="caution">
    <text evidence="2">The sequence shown here is derived from an EMBL/GenBank/DDBJ whole genome shotgun (WGS) entry which is preliminary data.</text>
</comment>
<reference evidence="2 3" key="1">
    <citation type="submission" date="2024-02" db="EMBL/GenBank/DDBJ databases">
        <title>Adaptive strategies in a cosmopolitan and abundant soil bacterium.</title>
        <authorList>
            <person name="Carini P."/>
        </authorList>
    </citation>
    <scope>NUCLEOTIDE SEQUENCE [LARGE SCALE GENOMIC DNA]</scope>
    <source>
        <strain evidence="2 3">AZCC 1608</strain>
    </source>
</reference>
<gene>
    <name evidence="2" type="ORF">V1286_005619</name>
</gene>
<keyword evidence="1" id="KW-0732">Signal</keyword>
<evidence type="ECO:0000313" key="3">
    <source>
        <dbReference type="Proteomes" id="UP001364224"/>
    </source>
</evidence>
<protein>
    <recommendedName>
        <fullName evidence="4">DUF4340 domain-containing protein</fullName>
    </recommendedName>
</protein>